<dbReference type="InParanoid" id="A0A0P8XKE2"/>
<dbReference type="Proteomes" id="UP000007801">
    <property type="component" value="Unassembled WGS sequence"/>
</dbReference>
<reference evidence="1 2" key="1">
    <citation type="journal article" date="2007" name="Nature">
        <title>Evolution of genes and genomes on the Drosophila phylogeny.</title>
        <authorList>
            <consortium name="Drosophila 12 Genomes Consortium"/>
            <person name="Clark A.G."/>
            <person name="Eisen M.B."/>
            <person name="Smith D.R."/>
            <person name="Bergman C.M."/>
            <person name="Oliver B."/>
            <person name="Markow T.A."/>
            <person name="Kaufman T.C."/>
            <person name="Kellis M."/>
            <person name="Gelbart W."/>
            <person name="Iyer V.N."/>
            <person name="Pollard D.A."/>
            <person name="Sackton T.B."/>
            <person name="Larracuente A.M."/>
            <person name="Singh N.D."/>
            <person name="Abad J.P."/>
            <person name="Abt D.N."/>
            <person name="Adryan B."/>
            <person name="Aguade M."/>
            <person name="Akashi H."/>
            <person name="Anderson W.W."/>
            <person name="Aquadro C.F."/>
            <person name="Ardell D.H."/>
            <person name="Arguello R."/>
            <person name="Artieri C.G."/>
            <person name="Barbash D.A."/>
            <person name="Barker D."/>
            <person name="Barsanti P."/>
            <person name="Batterham P."/>
            <person name="Batzoglou S."/>
            <person name="Begun D."/>
            <person name="Bhutkar A."/>
            <person name="Blanco E."/>
            <person name="Bosak S.A."/>
            <person name="Bradley R.K."/>
            <person name="Brand A.D."/>
            <person name="Brent M.R."/>
            <person name="Brooks A.N."/>
            <person name="Brown R.H."/>
            <person name="Butlin R.K."/>
            <person name="Caggese C."/>
            <person name="Calvi B.R."/>
            <person name="Bernardo de Carvalho A."/>
            <person name="Caspi A."/>
            <person name="Castrezana S."/>
            <person name="Celniker S.E."/>
            <person name="Chang J.L."/>
            <person name="Chapple C."/>
            <person name="Chatterji S."/>
            <person name="Chinwalla A."/>
            <person name="Civetta A."/>
            <person name="Clifton S.W."/>
            <person name="Comeron J.M."/>
            <person name="Costello J.C."/>
            <person name="Coyne J.A."/>
            <person name="Daub J."/>
            <person name="David R.G."/>
            <person name="Delcher A.L."/>
            <person name="Delehaunty K."/>
            <person name="Do C.B."/>
            <person name="Ebling H."/>
            <person name="Edwards K."/>
            <person name="Eickbush T."/>
            <person name="Evans J.D."/>
            <person name="Filipski A."/>
            <person name="Findeiss S."/>
            <person name="Freyhult E."/>
            <person name="Fulton L."/>
            <person name="Fulton R."/>
            <person name="Garcia A.C."/>
            <person name="Gardiner A."/>
            <person name="Garfield D.A."/>
            <person name="Garvin B.E."/>
            <person name="Gibson G."/>
            <person name="Gilbert D."/>
            <person name="Gnerre S."/>
            <person name="Godfrey J."/>
            <person name="Good R."/>
            <person name="Gotea V."/>
            <person name="Gravely B."/>
            <person name="Greenberg A.J."/>
            <person name="Griffiths-Jones S."/>
            <person name="Gross S."/>
            <person name="Guigo R."/>
            <person name="Gustafson E.A."/>
            <person name="Haerty W."/>
            <person name="Hahn M.W."/>
            <person name="Halligan D.L."/>
            <person name="Halpern A.L."/>
            <person name="Halter G.M."/>
            <person name="Han M.V."/>
            <person name="Heger A."/>
            <person name="Hillier L."/>
            <person name="Hinrichs A.S."/>
            <person name="Holmes I."/>
            <person name="Hoskins R.A."/>
            <person name="Hubisz M.J."/>
            <person name="Hultmark D."/>
            <person name="Huntley M.A."/>
            <person name="Jaffe D.B."/>
            <person name="Jagadeeshan S."/>
            <person name="Jeck W.R."/>
            <person name="Johnson J."/>
            <person name="Jones C.D."/>
            <person name="Jordan W.C."/>
            <person name="Karpen G.H."/>
            <person name="Kataoka E."/>
            <person name="Keightley P.D."/>
            <person name="Kheradpour P."/>
            <person name="Kirkness E.F."/>
            <person name="Koerich L.B."/>
            <person name="Kristiansen K."/>
            <person name="Kudrna D."/>
            <person name="Kulathinal R.J."/>
            <person name="Kumar S."/>
            <person name="Kwok R."/>
            <person name="Lander E."/>
            <person name="Langley C.H."/>
            <person name="Lapoint R."/>
            <person name="Lazzaro B.P."/>
            <person name="Lee S.J."/>
            <person name="Levesque L."/>
            <person name="Li R."/>
            <person name="Lin C.F."/>
            <person name="Lin M.F."/>
            <person name="Lindblad-Toh K."/>
            <person name="Llopart A."/>
            <person name="Long M."/>
            <person name="Low L."/>
            <person name="Lozovsky E."/>
            <person name="Lu J."/>
            <person name="Luo M."/>
            <person name="Machado C.A."/>
            <person name="Makalowski W."/>
            <person name="Marzo M."/>
            <person name="Matsuda M."/>
            <person name="Matzkin L."/>
            <person name="McAllister B."/>
            <person name="McBride C.S."/>
            <person name="McKernan B."/>
            <person name="McKernan K."/>
            <person name="Mendez-Lago M."/>
            <person name="Minx P."/>
            <person name="Mollenhauer M.U."/>
            <person name="Montooth K."/>
            <person name="Mount S.M."/>
            <person name="Mu X."/>
            <person name="Myers E."/>
            <person name="Negre B."/>
            <person name="Newfeld S."/>
            <person name="Nielsen R."/>
            <person name="Noor M.A."/>
            <person name="O'Grady P."/>
            <person name="Pachter L."/>
            <person name="Papaceit M."/>
            <person name="Parisi M.J."/>
            <person name="Parisi M."/>
            <person name="Parts L."/>
            <person name="Pedersen J.S."/>
            <person name="Pesole G."/>
            <person name="Phillippy A.M."/>
            <person name="Ponting C.P."/>
            <person name="Pop M."/>
            <person name="Porcelli D."/>
            <person name="Powell J.R."/>
            <person name="Prohaska S."/>
            <person name="Pruitt K."/>
            <person name="Puig M."/>
            <person name="Quesneville H."/>
            <person name="Ram K.R."/>
            <person name="Rand D."/>
            <person name="Rasmussen M.D."/>
            <person name="Reed L.K."/>
            <person name="Reenan R."/>
            <person name="Reily A."/>
            <person name="Remington K.A."/>
            <person name="Rieger T.T."/>
            <person name="Ritchie M.G."/>
            <person name="Robin C."/>
            <person name="Rogers Y.H."/>
            <person name="Rohde C."/>
            <person name="Rozas J."/>
            <person name="Rubenfield M.J."/>
            <person name="Ruiz A."/>
            <person name="Russo S."/>
            <person name="Salzberg S.L."/>
            <person name="Sanchez-Gracia A."/>
            <person name="Saranga D.J."/>
            <person name="Sato H."/>
            <person name="Schaeffer S.W."/>
            <person name="Schatz M.C."/>
            <person name="Schlenke T."/>
            <person name="Schwartz R."/>
            <person name="Segarra C."/>
            <person name="Singh R.S."/>
            <person name="Sirot L."/>
            <person name="Sirota M."/>
            <person name="Sisneros N.B."/>
            <person name="Smith C.D."/>
            <person name="Smith T.F."/>
            <person name="Spieth J."/>
            <person name="Stage D.E."/>
            <person name="Stark A."/>
            <person name="Stephan W."/>
            <person name="Strausberg R.L."/>
            <person name="Strempel S."/>
            <person name="Sturgill D."/>
            <person name="Sutton G."/>
            <person name="Sutton G.G."/>
            <person name="Tao W."/>
            <person name="Teichmann S."/>
            <person name="Tobari Y.N."/>
            <person name="Tomimura Y."/>
            <person name="Tsolas J.M."/>
            <person name="Valente V.L."/>
            <person name="Venter E."/>
            <person name="Venter J.C."/>
            <person name="Vicario S."/>
            <person name="Vieira F.G."/>
            <person name="Vilella A.J."/>
            <person name="Villasante A."/>
            <person name="Walenz B."/>
            <person name="Wang J."/>
            <person name="Wasserman M."/>
            <person name="Watts T."/>
            <person name="Wilson D."/>
            <person name="Wilson R.K."/>
            <person name="Wing R.A."/>
            <person name="Wolfner M.F."/>
            <person name="Wong A."/>
            <person name="Wong G.K."/>
            <person name="Wu C.I."/>
            <person name="Wu G."/>
            <person name="Yamamoto D."/>
            <person name="Yang H.P."/>
            <person name="Yang S.P."/>
            <person name="Yorke J.A."/>
            <person name="Yoshida K."/>
            <person name="Zdobnov E."/>
            <person name="Zhang P."/>
            <person name="Zhang Y."/>
            <person name="Zimin A.V."/>
            <person name="Baldwin J."/>
            <person name="Abdouelleil A."/>
            <person name="Abdulkadir J."/>
            <person name="Abebe A."/>
            <person name="Abera B."/>
            <person name="Abreu J."/>
            <person name="Acer S.C."/>
            <person name="Aftuck L."/>
            <person name="Alexander A."/>
            <person name="An P."/>
            <person name="Anderson E."/>
            <person name="Anderson S."/>
            <person name="Arachi H."/>
            <person name="Azer M."/>
            <person name="Bachantsang P."/>
            <person name="Barry A."/>
            <person name="Bayul T."/>
            <person name="Berlin A."/>
            <person name="Bessette D."/>
            <person name="Bloom T."/>
            <person name="Blye J."/>
            <person name="Boguslavskiy L."/>
            <person name="Bonnet C."/>
            <person name="Boukhgalter B."/>
            <person name="Bourzgui I."/>
            <person name="Brown A."/>
            <person name="Cahill P."/>
            <person name="Channer S."/>
            <person name="Cheshatsang Y."/>
            <person name="Chuda L."/>
            <person name="Citroen M."/>
            <person name="Collymore A."/>
            <person name="Cooke P."/>
            <person name="Costello M."/>
            <person name="D'Aco K."/>
            <person name="Daza R."/>
            <person name="De Haan G."/>
            <person name="DeGray S."/>
            <person name="DeMaso C."/>
            <person name="Dhargay N."/>
            <person name="Dooley K."/>
            <person name="Dooley E."/>
            <person name="Doricent M."/>
            <person name="Dorje P."/>
            <person name="Dorjee K."/>
            <person name="Dupes A."/>
            <person name="Elong R."/>
            <person name="Falk J."/>
            <person name="Farina A."/>
            <person name="Faro S."/>
            <person name="Ferguson D."/>
            <person name="Fisher S."/>
            <person name="Foley C.D."/>
            <person name="Franke A."/>
            <person name="Friedrich D."/>
            <person name="Gadbois L."/>
            <person name="Gearin G."/>
            <person name="Gearin C.R."/>
            <person name="Giannoukos G."/>
            <person name="Goode T."/>
            <person name="Graham J."/>
            <person name="Grandbois E."/>
            <person name="Grewal S."/>
            <person name="Gyaltsen K."/>
            <person name="Hafez N."/>
            <person name="Hagos B."/>
            <person name="Hall J."/>
            <person name="Henson C."/>
            <person name="Hollinger A."/>
            <person name="Honan T."/>
            <person name="Huard M.D."/>
            <person name="Hughes L."/>
            <person name="Hurhula B."/>
            <person name="Husby M.E."/>
            <person name="Kamat A."/>
            <person name="Kanga B."/>
            <person name="Kashin S."/>
            <person name="Khazanovich D."/>
            <person name="Kisner P."/>
            <person name="Lance K."/>
            <person name="Lara M."/>
            <person name="Lee W."/>
            <person name="Lennon N."/>
            <person name="Letendre F."/>
            <person name="LeVine R."/>
            <person name="Lipovsky A."/>
            <person name="Liu X."/>
            <person name="Liu J."/>
            <person name="Liu S."/>
            <person name="Lokyitsang T."/>
            <person name="Lokyitsang Y."/>
            <person name="Lubonja R."/>
            <person name="Lui A."/>
            <person name="MacDonald P."/>
            <person name="Magnisalis V."/>
            <person name="Maru K."/>
            <person name="Matthews C."/>
            <person name="McCusker W."/>
            <person name="McDonough S."/>
            <person name="Mehta T."/>
            <person name="Meldrim J."/>
            <person name="Meneus L."/>
            <person name="Mihai O."/>
            <person name="Mihalev A."/>
            <person name="Mihova T."/>
            <person name="Mittelman R."/>
            <person name="Mlenga V."/>
            <person name="Montmayeur A."/>
            <person name="Mulrain L."/>
            <person name="Navidi A."/>
            <person name="Naylor J."/>
            <person name="Negash T."/>
            <person name="Nguyen T."/>
            <person name="Nguyen N."/>
            <person name="Nicol R."/>
            <person name="Norbu C."/>
            <person name="Norbu N."/>
            <person name="Novod N."/>
            <person name="O'Neill B."/>
            <person name="Osman S."/>
            <person name="Markiewicz E."/>
            <person name="Oyono O.L."/>
            <person name="Patti C."/>
            <person name="Phunkhang P."/>
            <person name="Pierre F."/>
            <person name="Priest M."/>
            <person name="Raghuraman S."/>
            <person name="Rege F."/>
            <person name="Reyes R."/>
            <person name="Rise C."/>
            <person name="Rogov P."/>
            <person name="Ross K."/>
            <person name="Ryan E."/>
            <person name="Settipalli S."/>
            <person name="Shea T."/>
            <person name="Sherpa N."/>
            <person name="Shi L."/>
            <person name="Shih D."/>
            <person name="Sparrow T."/>
            <person name="Spaulding J."/>
            <person name="Stalker J."/>
            <person name="Stange-Thomann N."/>
            <person name="Stavropoulos S."/>
            <person name="Stone C."/>
            <person name="Strader C."/>
            <person name="Tesfaye S."/>
            <person name="Thomson T."/>
            <person name="Thoulutsang Y."/>
            <person name="Thoulutsang D."/>
            <person name="Topham K."/>
            <person name="Topping I."/>
            <person name="Tsamla T."/>
            <person name="Vassiliev H."/>
            <person name="Vo A."/>
            <person name="Wangchuk T."/>
            <person name="Wangdi T."/>
            <person name="Weiand M."/>
            <person name="Wilkinson J."/>
            <person name="Wilson A."/>
            <person name="Yadav S."/>
            <person name="Young G."/>
            <person name="Yu Q."/>
            <person name="Zembek L."/>
            <person name="Zhong D."/>
            <person name="Zimmer A."/>
            <person name="Zwirko Z."/>
            <person name="Jaffe D.B."/>
            <person name="Alvarez P."/>
            <person name="Brockman W."/>
            <person name="Butler J."/>
            <person name="Chin C."/>
            <person name="Gnerre S."/>
            <person name="Grabherr M."/>
            <person name="Kleber M."/>
            <person name="Mauceli E."/>
            <person name="MacCallum I."/>
        </authorList>
    </citation>
    <scope>NUCLEOTIDE SEQUENCE [LARGE SCALE GENOMIC DNA]</scope>
    <source>
        <strain evidence="2">Tucson 14024-0371.13</strain>
    </source>
</reference>
<organism evidence="1 2">
    <name type="scientific">Drosophila ananassae</name>
    <name type="common">Fruit fly</name>
    <dbReference type="NCBI Taxonomy" id="7217"/>
    <lineage>
        <taxon>Eukaryota</taxon>
        <taxon>Metazoa</taxon>
        <taxon>Ecdysozoa</taxon>
        <taxon>Arthropoda</taxon>
        <taxon>Hexapoda</taxon>
        <taxon>Insecta</taxon>
        <taxon>Pterygota</taxon>
        <taxon>Neoptera</taxon>
        <taxon>Endopterygota</taxon>
        <taxon>Diptera</taxon>
        <taxon>Brachycera</taxon>
        <taxon>Muscomorpha</taxon>
        <taxon>Ephydroidea</taxon>
        <taxon>Drosophilidae</taxon>
        <taxon>Drosophila</taxon>
        <taxon>Sophophora</taxon>
    </lineage>
</organism>
<evidence type="ECO:0000313" key="2">
    <source>
        <dbReference type="Proteomes" id="UP000007801"/>
    </source>
</evidence>
<protein>
    <submittedName>
        <fullName evidence="1">Uncharacterized protein</fullName>
    </submittedName>
</protein>
<dbReference type="EMBL" id="CH902644">
    <property type="protein sequence ID" value="KPU75296.1"/>
    <property type="molecule type" value="Genomic_DNA"/>
</dbReference>
<sequence length="81" mass="9557">MPLVPGHNKTCNKTQHFSSQAIPKRILDQGVFLNILLFYLFRDCYAFYYTRKLKETMEAADREGEIIPLSKLCWIRWTPCS</sequence>
<gene>
    <name evidence="1" type="primary">Dana\GF26295</name>
    <name evidence="1" type="ORF">GF26295</name>
</gene>
<evidence type="ECO:0000313" key="1">
    <source>
        <dbReference type="EMBL" id="KPU75296.1"/>
    </source>
</evidence>
<dbReference type="OrthoDB" id="6136301at2759"/>
<keyword evidence="2" id="KW-1185">Reference proteome</keyword>
<dbReference type="AlphaFoldDB" id="A0A0P8XKE2"/>
<name>A0A0P8XKE2_DROAN</name>
<accession>A0A0P8XKE2</accession>
<proteinExistence type="predicted"/>